<dbReference type="PaxDb" id="3218-PP1S13_238V6.1"/>
<accession>A9RJU8</accession>
<dbReference type="InterPro" id="IPR050484">
    <property type="entry name" value="Transf_Hexapept/Carb_Anhydrase"/>
</dbReference>
<comment type="subcellular location">
    <subcellularLocation>
        <location evidence="2">Mitochondrion membrane</location>
        <topology evidence="2">Peripheral membrane protein</topology>
        <orientation evidence="2">Matrix side</orientation>
    </subcellularLocation>
</comment>
<dbReference type="RefSeq" id="XP_024372507.1">
    <property type="nucleotide sequence ID" value="XM_024516739.2"/>
</dbReference>
<dbReference type="HOGENOM" id="CLU_064827_0_0_1"/>
<dbReference type="SUPFAM" id="SSF51161">
    <property type="entry name" value="Trimeric LpxA-like enzymes"/>
    <property type="match status" value="1"/>
</dbReference>
<evidence type="ECO:0000256" key="2">
    <source>
        <dbReference type="ARBA" id="ARBA00034694"/>
    </source>
</evidence>
<dbReference type="PANTHER" id="PTHR13061:SF50">
    <property type="entry name" value="GAMMA CARBONIC ANHYDRASE 1, MITOCHONDRIAL"/>
    <property type="match status" value="1"/>
</dbReference>
<dbReference type="InterPro" id="IPR011004">
    <property type="entry name" value="Trimer_LpxA-like_sf"/>
</dbReference>
<dbReference type="InterPro" id="IPR047324">
    <property type="entry name" value="LbH_gamma_CA-like"/>
</dbReference>
<evidence type="ECO:0000313" key="6">
    <source>
        <dbReference type="Proteomes" id="UP000006727"/>
    </source>
</evidence>
<dbReference type="Proteomes" id="UP000006727">
    <property type="component" value="Chromosome 4"/>
</dbReference>
<dbReference type="STRING" id="3218.A9RJU8"/>
<evidence type="ECO:0000256" key="1">
    <source>
        <dbReference type="ARBA" id="ARBA00023595"/>
    </source>
</evidence>
<comment type="similarity">
    <text evidence="1">Belongs to the gamma-class carbonic anhydrase family.</text>
</comment>
<dbReference type="EMBL" id="ABEU02000004">
    <property type="protein sequence ID" value="PNR55430.1"/>
    <property type="molecule type" value="Genomic_DNA"/>
</dbReference>
<dbReference type="KEGG" id="ppp:112280853"/>
<dbReference type="AlphaFoldDB" id="A9RJU8"/>
<reference evidence="4 6" key="1">
    <citation type="journal article" date="2008" name="Science">
        <title>The Physcomitrella genome reveals evolutionary insights into the conquest of land by plants.</title>
        <authorList>
            <person name="Rensing S."/>
            <person name="Lang D."/>
            <person name="Zimmer A."/>
            <person name="Terry A."/>
            <person name="Salamov A."/>
            <person name="Shapiro H."/>
            <person name="Nishiyama T."/>
            <person name="Perroud P.-F."/>
            <person name="Lindquist E."/>
            <person name="Kamisugi Y."/>
            <person name="Tanahashi T."/>
            <person name="Sakakibara K."/>
            <person name="Fujita T."/>
            <person name="Oishi K."/>
            <person name="Shin-I T."/>
            <person name="Kuroki Y."/>
            <person name="Toyoda A."/>
            <person name="Suzuki Y."/>
            <person name="Hashimoto A."/>
            <person name="Yamaguchi K."/>
            <person name="Sugano A."/>
            <person name="Kohara Y."/>
            <person name="Fujiyama A."/>
            <person name="Anterola A."/>
            <person name="Aoki S."/>
            <person name="Ashton N."/>
            <person name="Barbazuk W.B."/>
            <person name="Barker E."/>
            <person name="Bennetzen J."/>
            <person name="Bezanilla M."/>
            <person name="Blankenship R."/>
            <person name="Cho S.H."/>
            <person name="Dutcher S."/>
            <person name="Estelle M."/>
            <person name="Fawcett J.A."/>
            <person name="Gundlach H."/>
            <person name="Hanada K."/>
            <person name="Heyl A."/>
            <person name="Hicks K.A."/>
            <person name="Hugh J."/>
            <person name="Lohr M."/>
            <person name="Mayer K."/>
            <person name="Melkozernov A."/>
            <person name="Murata T."/>
            <person name="Nelson D."/>
            <person name="Pils B."/>
            <person name="Prigge M."/>
            <person name="Reiss B."/>
            <person name="Renner T."/>
            <person name="Rombauts S."/>
            <person name="Rushton P."/>
            <person name="Sanderfoot A."/>
            <person name="Schween G."/>
            <person name="Shiu S.-H."/>
            <person name="Stueber K."/>
            <person name="Theodoulou F.L."/>
            <person name="Tu H."/>
            <person name="Van de Peer Y."/>
            <person name="Verrier P.J."/>
            <person name="Waters E."/>
            <person name="Wood A."/>
            <person name="Yang L."/>
            <person name="Cove D."/>
            <person name="Cuming A."/>
            <person name="Hasebe M."/>
            <person name="Lucas S."/>
            <person name="Mishler D.B."/>
            <person name="Reski R."/>
            <person name="Grigoriev I."/>
            <person name="Quatrano R.S."/>
            <person name="Boore J.L."/>
        </authorList>
    </citation>
    <scope>NUCLEOTIDE SEQUENCE [LARGE SCALE GENOMIC DNA]</scope>
    <source>
        <strain evidence="5 6">cv. Gransden 2004</strain>
    </source>
</reference>
<sequence length="248" mass="26199">MAARALYTVGFWIRETGQALDRAGCRLQGNYVFREELSRHKTLFNLFDKKPVVAEDAFVAPSASLVGDVQVGPKSSIWYGCVLRGDASGIRVGSETNIQDHSLVSVGGSRFGGGHAPAVIGNRVTIGHSAVIHACTVEDEAFVGMGATLMDGVVVEKGAFVAAGSLVTENTRIPAGQIWAGNPAKFLRELKGDETSFIPKSTDNYSELAAAHAEANVKSFQALTTAPEVKTEEPTPELSPNANPVSPS</sequence>
<dbReference type="Gramene" id="Pp3c4_16870V3.2">
    <property type="protein sequence ID" value="Pp3c4_16870V3.2"/>
    <property type="gene ID" value="Pp3c4_16870"/>
</dbReference>
<dbReference type="Gene3D" id="2.160.10.10">
    <property type="entry name" value="Hexapeptide repeat proteins"/>
    <property type="match status" value="1"/>
</dbReference>
<dbReference type="CDD" id="cd04645">
    <property type="entry name" value="LbH_gamma_CA_like"/>
    <property type="match status" value="1"/>
</dbReference>
<dbReference type="Pfam" id="PF14602">
    <property type="entry name" value="Hexapep_2"/>
    <property type="match status" value="1"/>
</dbReference>
<protein>
    <submittedName>
        <fullName evidence="4 5">Uncharacterized protein</fullName>
    </submittedName>
</protein>
<name>A9RJU8_PHYPA</name>
<reference evidence="4 6" key="2">
    <citation type="journal article" date="2018" name="Plant J.">
        <title>The Physcomitrella patens chromosome-scale assembly reveals moss genome structure and evolution.</title>
        <authorList>
            <person name="Lang D."/>
            <person name="Ullrich K.K."/>
            <person name="Murat F."/>
            <person name="Fuchs J."/>
            <person name="Jenkins J."/>
            <person name="Haas F.B."/>
            <person name="Piednoel M."/>
            <person name="Gundlach H."/>
            <person name="Van Bel M."/>
            <person name="Meyberg R."/>
            <person name="Vives C."/>
            <person name="Morata J."/>
            <person name="Symeonidi A."/>
            <person name="Hiss M."/>
            <person name="Muchero W."/>
            <person name="Kamisugi Y."/>
            <person name="Saleh O."/>
            <person name="Blanc G."/>
            <person name="Decker E.L."/>
            <person name="van Gessel N."/>
            <person name="Grimwood J."/>
            <person name="Hayes R.D."/>
            <person name="Graham S.W."/>
            <person name="Gunter L.E."/>
            <person name="McDaniel S.F."/>
            <person name="Hoernstein S.N.W."/>
            <person name="Larsson A."/>
            <person name="Li F.W."/>
            <person name="Perroud P.F."/>
            <person name="Phillips J."/>
            <person name="Ranjan P."/>
            <person name="Rokshar D.S."/>
            <person name="Rothfels C.J."/>
            <person name="Schneider L."/>
            <person name="Shu S."/>
            <person name="Stevenson D.W."/>
            <person name="Thummler F."/>
            <person name="Tillich M."/>
            <person name="Villarreal Aguilar J.C."/>
            <person name="Widiez T."/>
            <person name="Wong G.K."/>
            <person name="Wymore A."/>
            <person name="Zhang Y."/>
            <person name="Zimmer A.D."/>
            <person name="Quatrano R.S."/>
            <person name="Mayer K.F.X."/>
            <person name="Goodstein D."/>
            <person name="Casacuberta J.M."/>
            <person name="Vandepoele K."/>
            <person name="Reski R."/>
            <person name="Cuming A.C."/>
            <person name="Tuskan G.A."/>
            <person name="Maumus F."/>
            <person name="Salse J."/>
            <person name="Schmutz J."/>
            <person name="Rensing S.A."/>
        </authorList>
    </citation>
    <scope>NUCLEOTIDE SEQUENCE [LARGE SCALE GENOMIC DNA]</scope>
    <source>
        <strain evidence="5 6">cv. Gransden 2004</strain>
    </source>
</reference>
<dbReference type="InterPro" id="IPR001451">
    <property type="entry name" value="Hexapep"/>
</dbReference>
<proteinExistence type="inferred from homology"/>
<dbReference type="PANTHER" id="PTHR13061">
    <property type="entry name" value="DYNACTIN SUBUNIT P25"/>
    <property type="match status" value="1"/>
</dbReference>
<keyword evidence="6" id="KW-1185">Reference proteome</keyword>
<dbReference type="GO" id="GO:0045271">
    <property type="term" value="C:respiratory chain complex I"/>
    <property type="evidence" value="ECO:0000318"/>
    <property type="project" value="GO_Central"/>
</dbReference>
<feature type="region of interest" description="Disordered" evidence="3">
    <location>
        <begin position="222"/>
        <end position="248"/>
    </location>
</feature>
<dbReference type="eggNOG" id="ENOG502QTES">
    <property type="taxonomic scope" value="Eukaryota"/>
</dbReference>
<dbReference type="OrthoDB" id="25818at2759"/>
<dbReference type="GeneID" id="112280853"/>
<dbReference type="GO" id="GO:0031966">
    <property type="term" value="C:mitochondrial membrane"/>
    <property type="evidence" value="ECO:0000318"/>
    <property type="project" value="GO_Central"/>
</dbReference>
<dbReference type="Gramene" id="Pp3c4_16870V3.1">
    <property type="protein sequence ID" value="Pp3c4_16870V3.1"/>
    <property type="gene ID" value="Pp3c4_16870"/>
</dbReference>
<evidence type="ECO:0000256" key="3">
    <source>
        <dbReference type="SAM" id="MobiDB-lite"/>
    </source>
</evidence>
<organism evidence="4">
    <name type="scientific">Physcomitrium patens</name>
    <name type="common">Spreading-leaved earth moss</name>
    <name type="synonym">Physcomitrella patens</name>
    <dbReference type="NCBI Taxonomy" id="3218"/>
    <lineage>
        <taxon>Eukaryota</taxon>
        <taxon>Viridiplantae</taxon>
        <taxon>Streptophyta</taxon>
        <taxon>Embryophyta</taxon>
        <taxon>Bryophyta</taxon>
        <taxon>Bryophytina</taxon>
        <taxon>Bryopsida</taxon>
        <taxon>Funariidae</taxon>
        <taxon>Funariales</taxon>
        <taxon>Funariaceae</taxon>
        <taxon>Physcomitrium</taxon>
    </lineage>
</organism>
<dbReference type="EnsemblPlants" id="Pp3c4_16870V3.1">
    <property type="protein sequence ID" value="Pp3c4_16870V3.1"/>
    <property type="gene ID" value="Pp3c4_16870"/>
</dbReference>
<dbReference type="EnsemblPlants" id="Pp3c4_16870V3.2">
    <property type="protein sequence ID" value="Pp3c4_16870V3.2"/>
    <property type="gene ID" value="Pp3c4_16870"/>
</dbReference>
<gene>
    <name evidence="5" type="primary">LOC112280853</name>
    <name evidence="4" type="ORF">PHYPA_006327</name>
</gene>
<reference evidence="5" key="3">
    <citation type="submission" date="2020-12" db="UniProtKB">
        <authorList>
            <consortium name="EnsemblPlants"/>
        </authorList>
    </citation>
    <scope>IDENTIFICATION</scope>
</reference>
<evidence type="ECO:0000313" key="5">
    <source>
        <dbReference type="EnsemblPlants" id="Pp3c4_16870V3.1"/>
    </source>
</evidence>
<feature type="compositionally biased region" description="Polar residues" evidence="3">
    <location>
        <begin position="238"/>
        <end position="248"/>
    </location>
</feature>
<evidence type="ECO:0000313" key="4">
    <source>
        <dbReference type="EMBL" id="PNR55430.1"/>
    </source>
</evidence>
<dbReference type="OMA" id="NRIAPWM"/>